<evidence type="ECO:0000256" key="3">
    <source>
        <dbReference type="ARBA" id="ARBA00022679"/>
    </source>
</evidence>
<evidence type="ECO:0000256" key="15">
    <source>
        <dbReference type="ARBA" id="ARBA00049902"/>
    </source>
</evidence>
<gene>
    <name evidence="17" type="ORF">UW21_C0019G0006</name>
</gene>
<keyword evidence="8 16" id="KW-0472">Membrane</keyword>
<organism evidence="17 18">
    <name type="scientific">Candidatus Woesebacteria bacterium GW2011_GWB1_44_11b</name>
    <dbReference type="NCBI Taxonomy" id="1618580"/>
    <lineage>
        <taxon>Bacteria</taxon>
        <taxon>Candidatus Woeseibacteriota</taxon>
    </lineage>
</organism>
<feature type="transmembrane region" description="Helical" evidence="16">
    <location>
        <begin position="312"/>
        <end position="333"/>
    </location>
</feature>
<sequence length="337" mass="36473">MLTLVVVFLTSFGIITLRSVAPFIFPAYYVYFVIAFLAFIFFAKLDFNVLSAFSNYFYVGSIIFLLLPLIVGQVTRGAVRWIPIGAATIQPAEIVRPFLFIFFANYLTIQKITRDRFFKTLGLLALPVFLILVQPSLGVAVLTVIGFAGILIASGLSKKTMFAAVLVGALSLPVSWFLLAPYQKDRVLTFLSPYQDPFGAGYNSIQSMISVGSGGLWGRGLGEGVQTQLAFLPERHTDFIFASVAEEFGFAGACLLLFGSFFLLYRIIKIMDFAGGGVARAFLSGVFLTLLVQTVVHIGMNMGLFPITGVPLPLVSAGGSSLLATSITLGMAISTKK</sequence>
<comment type="caution">
    <text evidence="17">The sequence shown here is derived from an EMBL/GenBank/DDBJ whole genome shotgun (WGS) entry which is preliminary data.</text>
</comment>
<evidence type="ECO:0000256" key="16">
    <source>
        <dbReference type="SAM" id="Phobius"/>
    </source>
</evidence>
<comment type="similarity">
    <text evidence="11">Belongs to the SEDS family. FtsW subfamily.</text>
</comment>
<comment type="catalytic activity">
    <reaction evidence="15">
        <text>[GlcNAc-(1-&gt;4)-Mur2Ac(oyl-L-Ala-gamma-D-Glu-L-Lys-D-Ala-D-Ala)](n)-di-trans,octa-cis-undecaprenyl diphosphate + beta-D-GlcNAc-(1-&gt;4)-Mur2Ac(oyl-L-Ala-gamma-D-Glu-L-Lys-D-Ala-D-Ala)-di-trans,octa-cis-undecaprenyl diphosphate = [GlcNAc-(1-&gt;4)-Mur2Ac(oyl-L-Ala-gamma-D-Glu-L-Lys-D-Ala-D-Ala)](n+1)-di-trans,octa-cis-undecaprenyl diphosphate + di-trans,octa-cis-undecaprenyl diphosphate + H(+)</text>
        <dbReference type="Rhea" id="RHEA:23708"/>
        <dbReference type="Rhea" id="RHEA-COMP:9602"/>
        <dbReference type="Rhea" id="RHEA-COMP:9603"/>
        <dbReference type="ChEBI" id="CHEBI:15378"/>
        <dbReference type="ChEBI" id="CHEBI:58405"/>
        <dbReference type="ChEBI" id="CHEBI:60033"/>
        <dbReference type="ChEBI" id="CHEBI:78435"/>
        <dbReference type="EC" id="2.4.99.28"/>
    </reaction>
</comment>
<feature type="transmembrane region" description="Helical" evidence="16">
    <location>
        <begin position="280"/>
        <end position="300"/>
    </location>
</feature>
<protein>
    <recommendedName>
        <fullName evidence="12">Probable peptidoglycan glycosyltransferase FtsW</fullName>
        <ecNumber evidence="14">2.4.99.28</ecNumber>
    </recommendedName>
    <alternativeName>
        <fullName evidence="13">Cell division protein FtsW</fullName>
    </alternativeName>
    <alternativeName>
        <fullName evidence="10">Cell wall polymerase</fullName>
    </alternativeName>
    <alternativeName>
        <fullName evidence="9">Peptidoglycan polymerase</fullName>
    </alternativeName>
</protein>
<evidence type="ECO:0000256" key="6">
    <source>
        <dbReference type="ARBA" id="ARBA00022984"/>
    </source>
</evidence>
<feature type="transmembrane region" description="Helical" evidence="16">
    <location>
        <begin position="248"/>
        <end position="268"/>
    </location>
</feature>
<evidence type="ECO:0000256" key="13">
    <source>
        <dbReference type="ARBA" id="ARBA00041418"/>
    </source>
</evidence>
<dbReference type="AlphaFoldDB" id="A0A0G1ILP3"/>
<keyword evidence="4 16" id="KW-0812">Transmembrane</keyword>
<evidence type="ECO:0000256" key="7">
    <source>
        <dbReference type="ARBA" id="ARBA00022989"/>
    </source>
</evidence>
<dbReference type="InterPro" id="IPR001182">
    <property type="entry name" value="FtsW/RodA"/>
</dbReference>
<evidence type="ECO:0000313" key="17">
    <source>
        <dbReference type="EMBL" id="KKT32732.1"/>
    </source>
</evidence>
<feature type="transmembrane region" description="Helical" evidence="16">
    <location>
        <begin position="163"/>
        <end position="182"/>
    </location>
</feature>
<dbReference type="Proteomes" id="UP000034192">
    <property type="component" value="Unassembled WGS sequence"/>
</dbReference>
<evidence type="ECO:0000313" key="18">
    <source>
        <dbReference type="Proteomes" id="UP000034192"/>
    </source>
</evidence>
<reference evidence="17 18" key="1">
    <citation type="journal article" date="2015" name="Nature">
        <title>rRNA introns, odd ribosomes, and small enigmatic genomes across a large radiation of phyla.</title>
        <authorList>
            <person name="Brown C.T."/>
            <person name="Hug L.A."/>
            <person name="Thomas B.C."/>
            <person name="Sharon I."/>
            <person name="Castelle C.J."/>
            <person name="Singh A."/>
            <person name="Wilkins M.J."/>
            <person name="Williams K.H."/>
            <person name="Banfield J.F."/>
        </authorList>
    </citation>
    <scope>NUCLEOTIDE SEQUENCE [LARGE SCALE GENOMIC DNA]</scope>
</reference>
<feature type="transmembrane region" description="Helical" evidence="16">
    <location>
        <begin position="139"/>
        <end position="156"/>
    </location>
</feature>
<keyword evidence="2" id="KW-0328">Glycosyltransferase</keyword>
<dbReference type="PANTHER" id="PTHR30474">
    <property type="entry name" value="CELL CYCLE PROTEIN"/>
    <property type="match status" value="1"/>
</dbReference>
<feature type="transmembrane region" description="Helical" evidence="16">
    <location>
        <begin position="23"/>
        <end position="43"/>
    </location>
</feature>
<feature type="transmembrane region" description="Helical" evidence="16">
    <location>
        <begin position="81"/>
        <end position="104"/>
    </location>
</feature>
<dbReference type="GO" id="GO:0005886">
    <property type="term" value="C:plasma membrane"/>
    <property type="evidence" value="ECO:0007669"/>
    <property type="project" value="TreeGrafter"/>
</dbReference>
<proteinExistence type="inferred from homology"/>
<accession>A0A0G1ILP3</accession>
<comment type="subcellular location">
    <subcellularLocation>
        <location evidence="1">Membrane</location>
        <topology evidence="1">Multi-pass membrane protein</topology>
    </subcellularLocation>
</comment>
<dbReference type="GO" id="GO:0051301">
    <property type="term" value="P:cell division"/>
    <property type="evidence" value="ECO:0007669"/>
    <property type="project" value="InterPro"/>
</dbReference>
<dbReference type="EMBL" id="LCHL01000019">
    <property type="protein sequence ID" value="KKT32732.1"/>
    <property type="molecule type" value="Genomic_DNA"/>
</dbReference>
<evidence type="ECO:0000256" key="11">
    <source>
        <dbReference type="ARBA" id="ARBA00038053"/>
    </source>
</evidence>
<dbReference type="EC" id="2.4.99.28" evidence="14"/>
<evidence type="ECO:0000256" key="2">
    <source>
        <dbReference type="ARBA" id="ARBA00022676"/>
    </source>
</evidence>
<keyword evidence="3" id="KW-0808">Transferase</keyword>
<feature type="transmembrane region" description="Helical" evidence="16">
    <location>
        <begin position="116"/>
        <end position="133"/>
    </location>
</feature>
<evidence type="ECO:0000256" key="5">
    <source>
        <dbReference type="ARBA" id="ARBA00022960"/>
    </source>
</evidence>
<dbReference type="GO" id="GO:0009252">
    <property type="term" value="P:peptidoglycan biosynthetic process"/>
    <property type="evidence" value="ECO:0007669"/>
    <property type="project" value="UniProtKB-KW"/>
</dbReference>
<evidence type="ECO:0000256" key="10">
    <source>
        <dbReference type="ARBA" id="ARBA00033270"/>
    </source>
</evidence>
<keyword evidence="6" id="KW-0573">Peptidoglycan synthesis</keyword>
<dbReference type="GO" id="GO:0008360">
    <property type="term" value="P:regulation of cell shape"/>
    <property type="evidence" value="ECO:0007669"/>
    <property type="project" value="UniProtKB-KW"/>
</dbReference>
<dbReference type="PATRIC" id="fig|1618580.3.peg.241"/>
<dbReference type="PANTHER" id="PTHR30474:SF2">
    <property type="entry name" value="PEPTIDOGLYCAN GLYCOSYLTRANSFERASE FTSW-RELATED"/>
    <property type="match status" value="1"/>
</dbReference>
<feature type="transmembrane region" description="Helical" evidence="16">
    <location>
        <begin position="55"/>
        <end position="75"/>
    </location>
</feature>
<evidence type="ECO:0000256" key="4">
    <source>
        <dbReference type="ARBA" id="ARBA00022692"/>
    </source>
</evidence>
<evidence type="ECO:0000256" key="8">
    <source>
        <dbReference type="ARBA" id="ARBA00023136"/>
    </source>
</evidence>
<dbReference type="GO" id="GO:0015648">
    <property type="term" value="F:lipid-linked peptidoglycan transporter activity"/>
    <property type="evidence" value="ECO:0007669"/>
    <property type="project" value="TreeGrafter"/>
</dbReference>
<dbReference type="GO" id="GO:0032153">
    <property type="term" value="C:cell division site"/>
    <property type="evidence" value="ECO:0007669"/>
    <property type="project" value="TreeGrafter"/>
</dbReference>
<evidence type="ECO:0000256" key="12">
    <source>
        <dbReference type="ARBA" id="ARBA00041185"/>
    </source>
</evidence>
<keyword evidence="5" id="KW-0133">Cell shape</keyword>
<keyword evidence="7 16" id="KW-1133">Transmembrane helix</keyword>
<dbReference type="Pfam" id="PF01098">
    <property type="entry name" value="FTSW_RODA_SPOVE"/>
    <property type="match status" value="1"/>
</dbReference>
<evidence type="ECO:0000256" key="14">
    <source>
        <dbReference type="ARBA" id="ARBA00044770"/>
    </source>
</evidence>
<evidence type="ECO:0000256" key="1">
    <source>
        <dbReference type="ARBA" id="ARBA00004141"/>
    </source>
</evidence>
<dbReference type="GO" id="GO:0008955">
    <property type="term" value="F:peptidoglycan glycosyltransferase activity"/>
    <property type="evidence" value="ECO:0007669"/>
    <property type="project" value="UniProtKB-EC"/>
</dbReference>
<name>A0A0G1ILP3_9BACT</name>
<evidence type="ECO:0000256" key="9">
    <source>
        <dbReference type="ARBA" id="ARBA00032370"/>
    </source>
</evidence>